<feature type="compositionally biased region" description="Polar residues" evidence="1">
    <location>
        <begin position="1"/>
        <end position="23"/>
    </location>
</feature>
<feature type="region of interest" description="Disordered" evidence="1">
    <location>
        <begin position="54"/>
        <end position="91"/>
    </location>
</feature>
<protein>
    <submittedName>
        <fullName evidence="2">Uncharacterized protein</fullName>
    </submittedName>
</protein>
<dbReference type="Proteomes" id="UP000703269">
    <property type="component" value="Unassembled WGS sequence"/>
</dbReference>
<name>A0A9P3LF24_9APHY</name>
<keyword evidence="3" id="KW-1185">Reference proteome</keyword>
<sequence length="91" mass="9776">MRTFVATSLATTRQPCHTSSQSGRAHLADSMARRTPICLARLVRKGVAILPCVAPADERHPHPDGSTPRLLGTPRDAARPRPCGQPSNSKL</sequence>
<evidence type="ECO:0000313" key="2">
    <source>
        <dbReference type="EMBL" id="GJE92875.1"/>
    </source>
</evidence>
<comment type="caution">
    <text evidence="2">The sequence shown here is derived from an EMBL/GenBank/DDBJ whole genome shotgun (WGS) entry which is preliminary data.</text>
</comment>
<feature type="region of interest" description="Disordered" evidence="1">
    <location>
        <begin position="1"/>
        <end position="29"/>
    </location>
</feature>
<dbReference type="AlphaFoldDB" id="A0A9P3LF24"/>
<accession>A0A9P3LF24</accession>
<reference evidence="2 3" key="1">
    <citation type="submission" date="2021-08" db="EMBL/GenBank/DDBJ databases">
        <title>Draft Genome Sequence of Phanerochaete sordida strain YK-624.</title>
        <authorList>
            <person name="Mori T."/>
            <person name="Dohra H."/>
            <person name="Suzuki T."/>
            <person name="Kawagishi H."/>
            <person name="Hirai H."/>
        </authorList>
    </citation>
    <scope>NUCLEOTIDE SEQUENCE [LARGE SCALE GENOMIC DNA]</scope>
    <source>
        <strain evidence="2 3">YK-624</strain>
    </source>
</reference>
<organism evidence="2 3">
    <name type="scientific">Phanerochaete sordida</name>
    <dbReference type="NCBI Taxonomy" id="48140"/>
    <lineage>
        <taxon>Eukaryota</taxon>
        <taxon>Fungi</taxon>
        <taxon>Dikarya</taxon>
        <taxon>Basidiomycota</taxon>
        <taxon>Agaricomycotina</taxon>
        <taxon>Agaricomycetes</taxon>
        <taxon>Polyporales</taxon>
        <taxon>Phanerochaetaceae</taxon>
        <taxon>Phanerochaete</taxon>
    </lineage>
</organism>
<dbReference type="EMBL" id="BPQB01000029">
    <property type="protein sequence ID" value="GJE92875.1"/>
    <property type="molecule type" value="Genomic_DNA"/>
</dbReference>
<proteinExistence type="predicted"/>
<evidence type="ECO:0000313" key="3">
    <source>
        <dbReference type="Proteomes" id="UP000703269"/>
    </source>
</evidence>
<gene>
    <name evidence="2" type="ORF">PsYK624_090330</name>
</gene>
<evidence type="ECO:0000256" key="1">
    <source>
        <dbReference type="SAM" id="MobiDB-lite"/>
    </source>
</evidence>